<accession>A0AAU9IRM5</accession>
<protein>
    <recommendedName>
        <fullName evidence="4">EF-hand domain-containing protein</fullName>
    </recommendedName>
</protein>
<dbReference type="Gene3D" id="1.10.238.10">
    <property type="entry name" value="EF-hand"/>
    <property type="match status" value="1"/>
</dbReference>
<gene>
    <name evidence="2" type="ORF">BSTOLATCC_MIC16804</name>
</gene>
<reference evidence="2" key="1">
    <citation type="submission" date="2021-09" db="EMBL/GenBank/DDBJ databases">
        <authorList>
            <consortium name="AG Swart"/>
            <person name="Singh M."/>
            <person name="Singh A."/>
            <person name="Seah K."/>
            <person name="Emmerich C."/>
        </authorList>
    </citation>
    <scope>NUCLEOTIDE SEQUENCE</scope>
    <source>
        <strain evidence="2">ATCC30299</strain>
    </source>
</reference>
<comment type="similarity">
    <text evidence="1">Belongs to the TPPP family.</text>
</comment>
<dbReference type="SUPFAM" id="SSF47473">
    <property type="entry name" value="EF-hand"/>
    <property type="match status" value="1"/>
</dbReference>
<dbReference type="GO" id="GO:0015631">
    <property type="term" value="F:tubulin binding"/>
    <property type="evidence" value="ECO:0007669"/>
    <property type="project" value="InterPro"/>
</dbReference>
<dbReference type="AlphaFoldDB" id="A0AAU9IRM5"/>
<evidence type="ECO:0000313" key="2">
    <source>
        <dbReference type="EMBL" id="CAG9316698.1"/>
    </source>
</evidence>
<sequence>MEFTLIDVNRAKLKTIFQKHAGTDGKVSLVDFQKFCKNARLLNELIMQADIRNLFTRAANNQVLSRAKINYEQFECIIKEIAISRFEKAGNSCDCVKMLFQHILHAVKNTYNIALSMNDQSKIIKPSEISIRQVKSLVIEKRDNGIIEQKEIKPPKIDGIIIPPIFAERETNGSLDTSIREALEALKKKENLHSNSQSPVRKENAPAKIIRKHSRTVSQKSTFEVKKVIKPTMSAIQSPKGGNKPNFKLNLSSITPSQAPLTTSRLRKNASYISKDVDELFDDQRDLKEFLETEKRVQKEVLCVTVSLKSETDPNASNPFELAKEANGIITKLNEEVLAQKQSQSIPPKHSKLGEGAPLTNILFKAKHPKCLNSQLTENEEDLRTRSSPIDHKAKLQEIKSSLESFKIRHTQKLSKISNSKPSLTLIREYQEFLLNQKKRSFTTQFVMRMILNSWKKETEISKLAKRKRK</sequence>
<evidence type="ECO:0008006" key="4">
    <source>
        <dbReference type="Google" id="ProtNLM"/>
    </source>
</evidence>
<keyword evidence="3" id="KW-1185">Reference proteome</keyword>
<proteinExistence type="inferred from homology"/>
<evidence type="ECO:0000313" key="3">
    <source>
        <dbReference type="Proteomes" id="UP001162131"/>
    </source>
</evidence>
<dbReference type="EMBL" id="CAJZBQ010000016">
    <property type="protein sequence ID" value="CAG9316698.1"/>
    <property type="molecule type" value="Genomic_DNA"/>
</dbReference>
<evidence type="ECO:0000256" key="1">
    <source>
        <dbReference type="ARBA" id="ARBA00010994"/>
    </source>
</evidence>
<dbReference type="InterPro" id="IPR008907">
    <property type="entry name" value="TPP/p25"/>
</dbReference>
<comment type="caution">
    <text evidence="2">The sequence shown here is derived from an EMBL/GenBank/DDBJ whole genome shotgun (WGS) entry which is preliminary data.</text>
</comment>
<organism evidence="2 3">
    <name type="scientific">Blepharisma stoltei</name>
    <dbReference type="NCBI Taxonomy" id="1481888"/>
    <lineage>
        <taxon>Eukaryota</taxon>
        <taxon>Sar</taxon>
        <taxon>Alveolata</taxon>
        <taxon>Ciliophora</taxon>
        <taxon>Postciliodesmatophora</taxon>
        <taxon>Heterotrichea</taxon>
        <taxon>Heterotrichida</taxon>
        <taxon>Blepharismidae</taxon>
        <taxon>Blepharisma</taxon>
    </lineage>
</organism>
<dbReference type="Pfam" id="PF05517">
    <property type="entry name" value="p25-alpha"/>
    <property type="match status" value="1"/>
</dbReference>
<dbReference type="InterPro" id="IPR011992">
    <property type="entry name" value="EF-hand-dom_pair"/>
</dbReference>
<dbReference type="Proteomes" id="UP001162131">
    <property type="component" value="Unassembled WGS sequence"/>
</dbReference>
<name>A0AAU9IRM5_9CILI</name>
<dbReference type="GO" id="GO:0046785">
    <property type="term" value="P:microtubule polymerization"/>
    <property type="evidence" value="ECO:0007669"/>
    <property type="project" value="InterPro"/>
</dbReference>